<dbReference type="Gene3D" id="1.50.40.10">
    <property type="entry name" value="Mitochondrial carrier domain"/>
    <property type="match status" value="1"/>
</dbReference>
<evidence type="ECO:0000256" key="4">
    <source>
        <dbReference type="ARBA" id="ARBA00022692"/>
    </source>
</evidence>
<dbReference type="InterPro" id="IPR050391">
    <property type="entry name" value="Mito_Metabolite_Transporter"/>
</dbReference>
<reference evidence="11" key="1">
    <citation type="submission" date="2020-05" db="EMBL/GenBank/DDBJ databases">
        <title>Phylogenomic resolution of chytrid fungi.</title>
        <authorList>
            <person name="Stajich J.E."/>
            <person name="Amses K."/>
            <person name="Simmons R."/>
            <person name="Seto K."/>
            <person name="Myers J."/>
            <person name="Bonds A."/>
            <person name="Quandt C.A."/>
            <person name="Barry K."/>
            <person name="Liu P."/>
            <person name="Grigoriev I."/>
            <person name="Longcore J.E."/>
            <person name="James T.Y."/>
        </authorList>
    </citation>
    <scope>NUCLEOTIDE SEQUENCE</scope>
    <source>
        <strain evidence="11">PLAUS21</strain>
    </source>
</reference>
<dbReference type="EMBL" id="JADGKB010000019">
    <property type="protein sequence ID" value="KAJ3259292.1"/>
    <property type="molecule type" value="Genomic_DNA"/>
</dbReference>
<evidence type="ECO:0000313" key="12">
    <source>
        <dbReference type="Proteomes" id="UP001210925"/>
    </source>
</evidence>
<keyword evidence="4 9" id="KW-0812">Transmembrane</keyword>
<dbReference type="AlphaFoldDB" id="A0AAD5UIN5"/>
<evidence type="ECO:0000256" key="10">
    <source>
        <dbReference type="RuleBase" id="RU000488"/>
    </source>
</evidence>
<dbReference type="SUPFAM" id="SSF103506">
    <property type="entry name" value="Mitochondrial carrier"/>
    <property type="match status" value="1"/>
</dbReference>
<feature type="repeat" description="Solcar" evidence="9">
    <location>
        <begin position="186"/>
        <end position="276"/>
    </location>
</feature>
<feature type="repeat" description="Solcar" evidence="9">
    <location>
        <begin position="93"/>
        <end position="177"/>
    </location>
</feature>
<dbReference type="GO" id="GO:0031966">
    <property type="term" value="C:mitochondrial membrane"/>
    <property type="evidence" value="ECO:0007669"/>
    <property type="project" value="UniProtKB-SubCell"/>
</dbReference>
<keyword evidence="6" id="KW-1133">Transmembrane helix</keyword>
<keyword evidence="7" id="KW-0496">Mitochondrion</keyword>
<evidence type="ECO:0000256" key="7">
    <source>
        <dbReference type="ARBA" id="ARBA00023128"/>
    </source>
</evidence>
<evidence type="ECO:0000256" key="1">
    <source>
        <dbReference type="ARBA" id="ARBA00004225"/>
    </source>
</evidence>
<dbReference type="Proteomes" id="UP001210925">
    <property type="component" value="Unassembled WGS sequence"/>
</dbReference>
<evidence type="ECO:0000256" key="8">
    <source>
        <dbReference type="ARBA" id="ARBA00023136"/>
    </source>
</evidence>
<keyword evidence="12" id="KW-1185">Reference proteome</keyword>
<evidence type="ECO:0000313" key="11">
    <source>
        <dbReference type="EMBL" id="KAJ3259292.1"/>
    </source>
</evidence>
<evidence type="ECO:0000256" key="3">
    <source>
        <dbReference type="ARBA" id="ARBA00022448"/>
    </source>
</evidence>
<accession>A0AAD5UIN5</accession>
<dbReference type="GO" id="GO:0055085">
    <property type="term" value="P:transmembrane transport"/>
    <property type="evidence" value="ECO:0007669"/>
    <property type="project" value="InterPro"/>
</dbReference>
<dbReference type="InterPro" id="IPR023395">
    <property type="entry name" value="MCP_dom_sf"/>
</dbReference>
<dbReference type="PROSITE" id="PS50920">
    <property type="entry name" value="SOLCAR"/>
    <property type="match status" value="3"/>
</dbReference>
<gene>
    <name evidence="11" type="ORF">HK103_002490</name>
</gene>
<dbReference type="InterPro" id="IPR002067">
    <property type="entry name" value="MCP"/>
</dbReference>
<sequence>MPSISFFYGGIACMVAATFTHPIDTIKTRLQLNGELAQVSKSNVVMNVIREEGIFALWRGLTPSLLREASYSTIRMGLYEPFKELFSSGEAKEPLYKKILAGGASGIIGAGIANPTDLIKVRYQASSNIKVGVVQTALDIVKKEGFWGLYRGVGPTSQRAMILTATQLSSYDHTKRYLIDTLNFNEGILTHFVASMVAGFACATTTAPVDLVKSRYMNQKYENGKGVLYSSPADCFAKTFKAEGIPGFFKGWLPSWFRLGPHTIITFIVLEQLRKYSGIKPV</sequence>
<dbReference type="Pfam" id="PF00153">
    <property type="entry name" value="Mito_carr"/>
    <property type="match status" value="3"/>
</dbReference>
<evidence type="ECO:0000256" key="6">
    <source>
        <dbReference type="ARBA" id="ARBA00022989"/>
    </source>
</evidence>
<name>A0AAD5UIN5_9FUNG</name>
<protein>
    <submittedName>
        <fullName evidence="11">Uncharacterized protein</fullName>
    </submittedName>
</protein>
<comment type="subcellular location">
    <subcellularLocation>
        <location evidence="1">Mitochondrion membrane</location>
        <topology evidence="1">Multi-pass membrane protein</topology>
    </subcellularLocation>
</comment>
<organism evidence="11 12">
    <name type="scientific">Boothiomyces macroporosus</name>
    <dbReference type="NCBI Taxonomy" id="261099"/>
    <lineage>
        <taxon>Eukaryota</taxon>
        <taxon>Fungi</taxon>
        <taxon>Fungi incertae sedis</taxon>
        <taxon>Chytridiomycota</taxon>
        <taxon>Chytridiomycota incertae sedis</taxon>
        <taxon>Chytridiomycetes</taxon>
        <taxon>Rhizophydiales</taxon>
        <taxon>Terramycetaceae</taxon>
        <taxon>Boothiomyces</taxon>
    </lineage>
</organism>
<evidence type="ECO:0000256" key="5">
    <source>
        <dbReference type="ARBA" id="ARBA00022737"/>
    </source>
</evidence>
<dbReference type="PANTHER" id="PTHR45618">
    <property type="entry name" value="MITOCHONDRIAL DICARBOXYLATE CARRIER-RELATED"/>
    <property type="match status" value="1"/>
</dbReference>
<comment type="caution">
    <text evidence="11">The sequence shown here is derived from an EMBL/GenBank/DDBJ whole genome shotgun (WGS) entry which is preliminary data.</text>
</comment>
<keyword evidence="8 9" id="KW-0472">Membrane</keyword>
<evidence type="ECO:0000256" key="9">
    <source>
        <dbReference type="PROSITE-ProRule" id="PRU00282"/>
    </source>
</evidence>
<dbReference type="PRINTS" id="PR00926">
    <property type="entry name" value="MITOCARRIER"/>
</dbReference>
<comment type="similarity">
    <text evidence="2 10">Belongs to the mitochondrial carrier (TC 2.A.29) family.</text>
</comment>
<dbReference type="InterPro" id="IPR018108">
    <property type="entry name" value="MCP_transmembrane"/>
</dbReference>
<keyword evidence="5" id="KW-0677">Repeat</keyword>
<feature type="repeat" description="Solcar" evidence="9">
    <location>
        <begin position="4"/>
        <end position="85"/>
    </location>
</feature>
<evidence type="ECO:0000256" key="2">
    <source>
        <dbReference type="ARBA" id="ARBA00006375"/>
    </source>
</evidence>
<keyword evidence="3 10" id="KW-0813">Transport</keyword>
<proteinExistence type="inferred from homology"/>